<dbReference type="EMBL" id="UIGI01000001">
    <property type="protein sequence ID" value="SUW64482.1"/>
    <property type="molecule type" value="Genomic_DNA"/>
</dbReference>
<dbReference type="AlphaFoldDB" id="A0A381C9G0"/>
<dbReference type="PANTHER" id="PTHR42659">
    <property type="entry name" value="XANTHINE DEHYDROGENASE SUBUNIT C-RELATED"/>
    <property type="match status" value="1"/>
</dbReference>
<organism evidence="2 3">
    <name type="scientific">Buttiauxella agrestis</name>
    <dbReference type="NCBI Taxonomy" id="82977"/>
    <lineage>
        <taxon>Bacteria</taxon>
        <taxon>Pseudomonadati</taxon>
        <taxon>Pseudomonadota</taxon>
        <taxon>Gammaproteobacteria</taxon>
        <taxon>Enterobacterales</taxon>
        <taxon>Enterobacteriaceae</taxon>
        <taxon>Buttiauxella</taxon>
    </lineage>
</organism>
<protein>
    <submittedName>
        <fullName evidence="2">Nicotinate dehydrogenase FAD-subunit</fullName>
        <ecNumber evidence="2">1.17.1.5</ecNumber>
    </submittedName>
</protein>
<proteinExistence type="predicted"/>
<feature type="domain" description="FAD-binding PCMH-type" evidence="1">
    <location>
        <begin position="1"/>
        <end position="186"/>
    </location>
</feature>
<dbReference type="SMART" id="SM01092">
    <property type="entry name" value="CO_deh_flav_C"/>
    <property type="match status" value="1"/>
</dbReference>
<name>A0A381C9G0_9ENTR</name>
<dbReference type="InterPro" id="IPR036318">
    <property type="entry name" value="FAD-bd_PCMH-like_sf"/>
</dbReference>
<dbReference type="Gene3D" id="3.30.390.50">
    <property type="entry name" value="CO dehydrogenase flavoprotein, C-terminal domain"/>
    <property type="match status" value="1"/>
</dbReference>
<dbReference type="GO" id="GO:0071949">
    <property type="term" value="F:FAD binding"/>
    <property type="evidence" value="ECO:0007669"/>
    <property type="project" value="InterPro"/>
</dbReference>
<dbReference type="InterPro" id="IPR002346">
    <property type="entry name" value="Mopterin_DH_FAD-bd"/>
</dbReference>
<dbReference type="RefSeq" id="WP_115629570.1">
    <property type="nucleotide sequence ID" value="NZ_UIGI01000001.1"/>
</dbReference>
<dbReference type="PROSITE" id="PS51387">
    <property type="entry name" value="FAD_PCMH"/>
    <property type="match status" value="1"/>
</dbReference>
<dbReference type="Proteomes" id="UP000255528">
    <property type="component" value="Unassembled WGS sequence"/>
</dbReference>
<gene>
    <name evidence="2" type="primary">ndhF_2</name>
    <name evidence="2" type="ORF">NCTC12119_02990</name>
</gene>
<sequence>MIKQFFRVTTIEQAMELKQHYKSNAVWMAGGSKLNATPTRTECSVAISLQGLPLDEVDWDNGTLRIGSLITLQRLRDTIFIPQALFDALGFVYSRHVRNQATLGGEIAARQAESVLIPILLVLETVLLFADGETLSLEEYLQSPGDRLLVEVIIHDPFRRCATRKFSRSAAGLSVVTAAVAITEHEEIRIALDGVAEKPLRLRDVESLALEGEALEKAIGAAIYPRADLSGSQAFKRHIAGVLVADLLTDCQQQDEVMK</sequence>
<dbReference type="InterPro" id="IPR036683">
    <property type="entry name" value="CO_DH_flav_C_dom_sf"/>
</dbReference>
<evidence type="ECO:0000313" key="2">
    <source>
        <dbReference type="EMBL" id="SUW64482.1"/>
    </source>
</evidence>
<dbReference type="SUPFAM" id="SSF56176">
    <property type="entry name" value="FAD-binding/transporter-associated domain-like"/>
    <property type="match status" value="1"/>
</dbReference>
<dbReference type="PANTHER" id="PTHR42659:SF9">
    <property type="entry name" value="XANTHINE DEHYDROGENASE FAD-BINDING SUBUNIT XDHB-RELATED"/>
    <property type="match status" value="1"/>
</dbReference>
<dbReference type="Gene3D" id="3.30.465.10">
    <property type="match status" value="1"/>
</dbReference>
<dbReference type="InterPro" id="IPR016166">
    <property type="entry name" value="FAD-bd_PCMH"/>
</dbReference>
<evidence type="ECO:0000313" key="3">
    <source>
        <dbReference type="Proteomes" id="UP000255528"/>
    </source>
</evidence>
<dbReference type="NCBIfam" id="TIGR03312">
    <property type="entry name" value="Se_sel_red_FAD"/>
    <property type="match status" value="1"/>
</dbReference>
<accession>A0A381C9G0</accession>
<dbReference type="InterPro" id="IPR016169">
    <property type="entry name" value="FAD-bd_PCMH_sub2"/>
</dbReference>
<dbReference type="GO" id="GO:0050138">
    <property type="term" value="F:nicotinate dehydrogenase activity"/>
    <property type="evidence" value="ECO:0007669"/>
    <property type="project" value="UniProtKB-EC"/>
</dbReference>
<dbReference type="InterPro" id="IPR005107">
    <property type="entry name" value="CO_DH_flav_C"/>
</dbReference>
<dbReference type="InterPro" id="IPR051312">
    <property type="entry name" value="Diverse_Substr_Oxidored"/>
</dbReference>
<dbReference type="InterPro" id="IPR017698">
    <property type="entry name" value="Molybdo-cont_Rdtase_FAD-bd_su"/>
</dbReference>
<evidence type="ECO:0000259" key="1">
    <source>
        <dbReference type="PROSITE" id="PS51387"/>
    </source>
</evidence>
<keyword evidence="2" id="KW-0560">Oxidoreductase</keyword>
<dbReference type="Pfam" id="PF03450">
    <property type="entry name" value="CO_deh_flav_C"/>
    <property type="match status" value="1"/>
</dbReference>
<reference evidence="2 3" key="1">
    <citation type="submission" date="2018-06" db="EMBL/GenBank/DDBJ databases">
        <authorList>
            <consortium name="Pathogen Informatics"/>
            <person name="Doyle S."/>
        </authorList>
    </citation>
    <scope>NUCLEOTIDE SEQUENCE [LARGE SCALE GENOMIC DNA]</scope>
    <source>
        <strain evidence="2 3">NCTC12119</strain>
    </source>
</reference>
<dbReference type="SUPFAM" id="SSF55447">
    <property type="entry name" value="CO dehydrogenase flavoprotein C-terminal domain-like"/>
    <property type="match status" value="1"/>
</dbReference>
<dbReference type="EC" id="1.17.1.5" evidence="2"/>
<dbReference type="Pfam" id="PF00941">
    <property type="entry name" value="FAD_binding_5"/>
    <property type="match status" value="1"/>
</dbReference>